<name>A0A1F7L0V8_9BACT</name>
<gene>
    <name evidence="1" type="ORF">A3K52_03105</name>
</gene>
<comment type="caution">
    <text evidence="1">The sequence shown here is derived from an EMBL/GenBank/DDBJ whole genome shotgun (WGS) entry which is preliminary data.</text>
</comment>
<evidence type="ECO:0008006" key="3">
    <source>
        <dbReference type="Google" id="ProtNLM"/>
    </source>
</evidence>
<proteinExistence type="predicted"/>
<dbReference type="Gene3D" id="3.90.550.10">
    <property type="entry name" value="Spore Coat Polysaccharide Biosynthesis Protein SpsA, Chain A"/>
    <property type="match status" value="1"/>
</dbReference>
<dbReference type="AlphaFoldDB" id="A0A1F7L0V8"/>
<organism evidence="1 2">
    <name type="scientific">Candidatus Roizmanbacteria bacterium RIFOXYD1_FULL_38_12</name>
    <dbReference type="NCBI Taxonomy" id="1802093"/>
    <lineage>
        <taxon>Bacteria</taxon>
        <taxon>Candidatus Roizmaniibacteriota</taxon>
    </lineage>
</organism>
<dbReference type="EMBL" id="MGBR01000001">
    <property type="protein sequence ID" value="OGK73748.1"/>
    <property type="molecule type" value="Genomic_DNA"/>
</dbReference>
<dbReference type="Proteomes" id="UP000177050">
    <property type="component" value="Unassembled WGS sequence"/>
</dbReference>
<accession>A0A1F7L0V8</accession>
<protein>
    <recommendedName>
        <fullName evidence="3">Hemolytic protein HlpA-like protein</fullName>
    </recommendedName>
</protein>
<evidence type="ECO:0000313" key="1">
    <source>
        <dbReference type="EMBL" id="OGK73748.1"/>
    </source>
</evidence>
<reference evidence="1 2" key="1">
    <citation type="journal article" date="2016" name="Nat. Commun.">
        <title>Thousands of microbial genomes shed light on interconnected biogeochemical processes in an aquifer system.</title>
        <authorList>
            <person name="Anantharaman K."/>
            <person name="Brown C.T."/>
            <person name="Hug L.A."/>
            <person name="Sharon I."/>
            <person name="Castelle C.J."/>
            <person name="Probst A.J."/>
            <person name="Thomas B.C."/>
            <person name="Singh A."/>
            <person name="Wilkins M.J."/>
            <person name="Karaoz U."/>
            <person name="Brodie E.L."/>
            <person name="Williams K.H."/>
            <person name="Hubbard S.S."/>
            <person name="Banfield J.F."/>
        </authorList>
    </citation>
    <scope>NUCLEOTIDE SEQUENCE [LARGE SCALE GENOMIC DNA]</scope>
</reference>
<dbReference type="InterPro" id="IPR029044">
    <property type="entry name" value="Nucleotide-diphossugar_trans"/>
</dbReference>
<sequence length="293" mass="34571">MNTPLVLLIFNRPDLTRRVFEVIKRIKPKQLFIISDGPRKDSIEDKQLITNTRNVVKNINWQCKVYRKYSLKNLGCRESVSDGLNWVFTKVDKAIILEDDCVPDPTFFRYCEELLKKYEKDDKVMMISGNNYIGKQSAYSYGFCRHSLIWGWATWKRAWVSYNQTYTSGLQSLDKEYDRLSQMMPKSRLLAIQKTLQGKIDTWDYVWQLAILLHNGLCIFPMRNLVQNIGFGKKATHTKRITFHTLIKAQPLSFPLIHPKKISVDPLFDRLIAKTYQPFYMMLDILKHYLIRV</sequence>
<dbReference type="SUPFAM" id="SSF53448">
    <property type="entry name" value="Nucleotide-diphospho-sugar transferases"/>
    <property type="match status" value="1"/>
</dbReference>
<evidence type="ECO:0000313" key="2">
    <source>
        <dbReference type="Proteomes" id="UP000177050"/>
    </source>
</evidence>